<evidence type="ECO:0000313" key="3">
    <source>
        <dbReference type="Proteomes" id="UP001153269"/>
    </source>
</evidence>
<dbReference type="AlphaFoldDB" id="A0A9N7Z8W6"/>
<feature type="compositionally biased region" description="Basic and acidic residues" evidence="1">
    <location>
        <begin position="62"/>
        <end position="87"/>
    </location>
</feature>
<dbReference type="EMBL" id="CADEAL010004258">
    <property type="protein sequence ID" value="CAB1455505.1"/>
    <property type="molecule type" value="Genomic_DNA"/>
</dbReference>
<sequence>MEAAARLVFTTGHWVHSIEEEKVVLLAITQGFHVEGVNTYTASCSPAFLRAVGVPACSEQQTGEKRKRGEEWDDGRQERGAKLREPEPSSSLRQPQIADQTQDSALCLICFYLLEDHQARNKCGGRFGWVRGGVEKGGLEPCSYSQGHSAQAQGPSIITRPLGDCHSSIDKTELFTPGLTMMIERARMRKSENVRTLNIQPADEFCFALRLNIEVSQLEKSELHEKLSVEPGEEVPRQRRRSYLSVPVKTEKHT</sequence>
<reference evidence="2" key="1">
    <citation type="submission" date="2020-03" db="EMBL/GenBank/DDBJ databases">
        <authorList>
            <person name="Weist P."/>
        </authorList>
    </citation>
    <scope>NUCLEOTIDE SEQUENCE</scope>
</reference>
<comment type="caution">
    <text evidence="2">The sequence shown here is derived from an EMBL/GenBank/DDBJ whole genome shotgun (WGS) entry which is preliminary data.</text>
</comment>
<organism evidence="2 3">
    <name type="scientific">Pleuronectes platessa</name>
    <name type="common">European plaice</name>
    <dbReference type="NCBI Taxonomy" id="8262"/>
    <lineage>
        <taxon>Eukaryota</taxon>
        <taxon>Metazoa</taxon>
        <taxon>Chordata</taxon>
        <taxon>Craniata</taxon>
        <taxon>Vertebrata</taxon>
        <taxon>Euteleostomi</taxon>
        <taxon>Actinopterygii</taxon>
        <taxon>Neopterygii</taxon>
        <taxon>Teleostei</taxon>
        <taxon>Neoteleostei</taxon>
        <taxon>Acanthomorphata</taxon>
        <taxon>Carangaria</taxon>
        <taxon>Pleuronectiformes</taxon>
        <taxon>Pleuronectoidei</taxon>
        <taxon>Pleuronectidae</taxon>
        <taxon>Pleuronectes</taxon>
    </lineage>
</organism>
<protein>
    <submittedName>
        <fullName evidence="2">Uncharacterized protein</fullName>
    </submittedName>
</protein>
<feature type="region of interest" description="Disordered" evidence="1">
    <location>
        <begin position="59"/>
        <end position="97"/>
    </location>
</feature>
<evidence type="ECO:0000313" key="2">
    <source>
        <dbReference type="EMBL" id="CAB1455505.1"/>
    </source>
</evidence>
<keyword evidence="3" id="KW-1185">Reference proteome</keyword>
<gene>
    <name evidence="2" type="ORF">PLEPLA_LOCUS43281</name>
</gene>
<accession>A0A9N7Z8W6</accession>
<dbReference type="Proteomes" id="UP001153269">
    <property type="component" value="Unassembled WGS sequence"/>
</dbReference>
<proteinExistence type="predicted"/>
<name>A0A9N7Z8W6_PLEPL</name>
<feature type="region of interest" description="Disordered" evidence="1">
    <location>
        <begin position="228"/>
        <end position="254"/>
    </location>
</feature>
<feature type="compositionally biased region" description="Polar residues" evidence="1">
    <location>
        <begin position="88"/>
        <end position="97"/>
    </location>
</feature>
<evidence type="ECO:0000256" key="1">
    <source>
        <dbReference type="SAM" id="MobiDB-lite"/>
    </source>
</evidence>